<name>A0AAW9SLR6_CORAY</name>
<dbReference type="Pfam" id="PF00106">
    <property type="entry name" value="adh_short"/>
    <property type="match status" value="1"/>
</dbReference>
<keyword evidence="2" id="KW-0560">Oxidoreductase</keyword>
<dbReference type="InterPro" id="IPR002347">
    <property type="entry name" value="SDR_fam"/>
</dbReference>
<dbReference type="PANTHER" id="PTHR43391">
    <property type="entry name" value="RETINOL DEHYDROGENASE-RELATED"/>
    <property type="match status" value="1"/>
</dbReference>
<evidence type="ECO:0000256" key="1">
    <source>
        <dbReference type="ARBA" id="ARBA00006484"/>
    </source>
</evidence>
<dbReference type="SUPFAM" id="SSF51735">
    <property type="entry name" value="NAD(P)-binding Rossmann-fold domains"/>
    <property type="match status" value="1"/>
</dbReference>
<protein>
    <submittedName>
        <fullName evidence="4">SDR family oxidoreductase</fullName>
    </submittedName>
</protein>
<comment type="caution">
    <text evidence="4">The sequence shown here is derived from an EMBL/GenBank/DDBJ whole genome shotgun (WGS) entry which is preliminary data.</text>
</comment>
<dbReference type="AlphaFoldDB" id="A0AAW9SLR6"/>
<proteinExistence type="inferred from homology"/>
<dbReference type="Gene3D" id="3.40.50.720">
    <property type="entry name" value="NAD(P)-binding Rossmann-like Domain"/>
    <property type="match status" value="1"/>
</dbReference>
<dbReference type="EMBL" id="JASOOY020000034">
    <property type="protein sequence ID" value="MEO3718069.1"/>
    <property type="molecule type" value="Genomic_DNA"/>
</dbReference>
<dbReference type="InterPro" id="IPR036291">
    <property type="entry name" value="NAD(P)-bd_dom_sf"/>
</dbReference>
<evidence type="ECO:0000313" key="5">
    <source>
        <dbReference type="Proteomes" id="UP001223646"/>
    </source>
</evidence>
<dbReference type="NCBIfam" id="NF006123">
    <property type="entry name" value="PRK08267.1"/>
    <property type="match status" value="1"/>
</dbReference>
<reference evidence="4" key="2">
    <citation type="submission" date="2024-05" db="EMBL/GenBank/DDBJ databases">
        <authorList>
            <person name="Wolfe A."/>
        </authorList>
    </citation>
    <scope>NUCLEOTIDE SEQUENCE</scope>
    <source>
        <strain evidence="4">UMB1064</strain>
    </source>
</reference>
<dbReference type="PRINTS" id="PR00080">
    <property type="entry name" value="SDRFAMILY"/>
</dbReference>
<dbReference type="RefSeq" id="WP_284826939.1">
    <property type="nucleotide sequence ID" value="NZ_JASOOY020000034.1"/>
</dbReference>
<gene>
    <name evidence="4" type="ORF">QP460_010805</name>
</gene>
<evidence type="ECO:0000313" key="4">
    <source>
        <dbReference type="EMBL" id="MEO3718069.1"/>
    </source>
</evidence>
<sequence>MATSDSPSIFISGGAQGIGRAVAEKFLAAGWTVGVYDINEDALAKLKAERPEVIVGKLDVTDFKQWEDALADFTTHTGGKLTVLDNNAGIIGDGDITDQSPEIIRAQVDINCTGLTLGAKAAHPYLKRTKGSHLVNMGSASGIYGQPHIAPYSASKFYVSGLTQALDLEWRKDKIRVVAIMPLWAKTKLADVSAGSTRRLGVRITPDQVADAVWKATHPQNFIERQRHFYSVSAADFILRYLGKIGPQFLSRPVNAIIAG</sequence>
<comment type="similarity">
    <text evidence="1 3">Belongs to the short-chain dehydrogenases/reductases (SDR) family.</text>
</comment>
<organism evidence="4 5">
    <name type="scientific">Corynebacterium amycolatum</name>
    <dbReference type="NCBI Taxonomy" id="43765"/>
    <lineage>
        <taxon>Bacteria</taxon>
        <taxon>Bacillati</taxon>
        <taxon>Actinomycetota</taxon>
        <taxon>Actinomycetes</taxon>
        <taxon>Mycobacteriales</taxon>
        <taxon>Corynebacteriaceae</taxon>
        <taxon>Corynebacterium</taxon>
    </lineage>
</organism>
<reference evidence="4" key="1">
    <citation type="submission" date="2023-05" db="EMBL/GenBank/DDBJ databases">
        <authorList>
            <person name="Du J."/>
        </authorList>
    </citation>
    <scope>NUCLEOTIDE SEQUENCE</scope>
    <source>
        <strain evidence="4">UMB1064</strain>
    </source>
</reference>
<dbReference type="GO" id="GO:0016491">
    <property type="term" value="F:oxidoreductase activity"/>
    <property type="evidence" value="ECO:0007669"/>
    <property type="project" value="UniProtKB-KW"/>
</dbReference>
<evidence type="ECO:0000256" key="2">
    <source>
        <dbReference type="ARBA" id="ARBA00023002"/>
    </source>
</evidence>
<dbReference type="PRINTS" id="PR00081">
    <property type="entry name" value="GDHRDH"/>
</dbReference>
<accession>A0AAW9SLR6</accession>
<dbReference type="Proteomes" id="UP001223646">
    <property type="component" value="Unassembled WGS sequence"/>
</dbReference>
<evidence type="ECO:0000256" key="3">
    <source>
        <dbReference type="RuleBase" id="RU000363"/>
    </source>
</evidence>
<dbReference type="PANTHER" id="PTHR43391:SF82">
    <property type="entry name" value="OXIDOREDUCTASE SADH-RELATED"/>
    <property type="match status" value="1"/>
</dbReference>